<evidence type="ECO:0000313" key="1">
    <source>
        <dbReference type="EMBL" id="QHU01867.1"/>
    </source>
</evidence>
<dbReference type="EMBL" id="MN740350">
    <property type="protein sequence ID" value="QHU01867.1"/>
    <property type="molecule type" value="Genomic_DNA"/>
</dbReference>
<organism evidence="1">
    <name type="scientific">viral metagenome</name>
    <dbReference type="NCBI Taxonomy" id="1070528"/>
    <lineage>
        <taxon>unclassified sequences</taxon>
        <taxon>metagenomes</taxon>
        <taxon>organismal metagenomes</taxon>
    </lineage>
</organism>
<dbReference type="AlphaFoldDB" id="A0A6C0JBD8"/>
<sequence length="277" mass="29835">MASFDFHLQHLYSDAITIGDLKLPNIDGNSGDIIQTNGSGILSVVSPNFMDSVTITPVTESSIPVFDGTSGKLLKETSAVLDVSGNMTVSSLISSGLTYPTLDGSSDQYIVTNGTGTLSFKSLQDPQYIFGKLTTTQSTDIASGDHIKFHILEDSTGSDIGLDITTIYTNVVNVDSIGRILLVANQKYKLNVNIIEFSLLNHDGNFSIQWFNADLNTGIGSSHTINGFGTTGDKLYSNAILRAFYTPVVDTRIELRIITNNNNLTQIGIADLDIVKL</sequence>
<reference evidence="1" key="1">
    <citation type="journal article" date="2020" name="Nature">
        <title>Giant virus diversity and host interactions through global metagenomics.</title>
        <authorList>
            <person name="Schulz F."/>
            <person name="Roux S."/>
            <person name="Paez-Espino D."/>
            <person name="Jungbluth S."/>
            <person name="Walsh D.A."/>
            <person name="Denef V.J."/>
            <person name="McMahon K.D."/>
            <person name="Konstantinidis K.T."/>
            <person name="Eloe-Fadrosh E.A."/>
            <person name="Kyrpides N.C."/>
            <person name="Woyke T."/>
        </authorList>
    </citation>
    <scope>NUCLEOTIDE SEQUENCE</scope>
    <source>
        <strain evidence="1">GVMAG-M-3300025880-56</strain>
    </source>
</reference>
<name>A0A6C0JBD8_9ZZZZ</name>
<protein>
    <submittedName>
        <fullName evidence="1">Uncharacterized protein</fullName>
    </submittedName>
</protein>
<proteinExistence type="predicted"/>
<accession>A0A6C0JBD8</accession>